<evidence type="ECO:0000313" key="10">
    <source>
        <dbReference type="Proteomes" id="UP000235965"/>
    </source>
</evidence>
<feature type="chain" id="PRO_5014410434" evidence="7">
    <location>
        <begin position="23"/>
        <end position="337"/>
    </location>
</feature>
<dbReference type="FunFam" id="3.40.50.1820:FF:000057">
    <property type="entry name" value="Lipase"/>
    <property type="match status" value="1"/>
</dbReference>
<organism evidence="9 10">
    <name type="scientific">Cryptotermes secundus</name>
    <dbReference type="NCBI Taxonomy" id="105785"/>
    <lineage>
        <taxon>Eukaryota</taxon>
        <taxon>Metazoa</taxon>
        <taxon>Ecdysozoa</taxon>
        <taxon>Arthropoda</taxon>
        <taxon>Hexapoda</taxon>
        <taxon>Insecta</taxon>
        <taxon>Pterygota</taxon>
        <taxon>Neoptera</taxon>
        <taxon>Polyneoptera</taxon>
        <taxon>Dictyoptera</taxon>
        <taxon>Blattodea</taxon>
        <taxon>Blattoidea</taxon>
        <taxon>Termitoidae</taxon>
        <taxon>Kalotermitidae</taxon>
        <taxon>Cryptotermitinae</taxon>
        <taxon>Cryptotermes</taxon>
    </lineage>
</organism>
<feature type="signal peptide" evidence="7">
    <location>
        <begin position="1"/>
        <end position="22"/>
    </location>
</feature>
<sequence>MWVCVPQVYLVLLVGMCQLCGSVSVSSLLSGNSTIAEVFNVIENALESVNLLNLIPSLENNNGNPDQYLNTPELIEKYGYPAEIHTVTTEDSYILTVHRIPYSPKSPAAPNKPVVFLQHGILSSSADWIILGPENSLGYLLADAGFDVWLGNARGNTYSKKHLSLSTSDSKFWDFSWHEMGIYDLPAAIDYVLEQTSQPDLYYIGHSMGTTMFFVMTSTLTEYNSKIRLMTALAPIAYMAFVKSPISKFFGANPLTKPLVRMLGINEFLPNGKLTSSILGYVCSDGSIIQQVCSTALFALCGYNPQELNTVSCASQLVDFAKFPLILRRTNALKRLF</sequence>
<dbReference type="GO" id="GO:0016042">
    <property type="term" value="P:lipid catabolic process"/>
    <property type="evidence" value="ECO:0007669"/>
    <property type="project" value="UniProtKB-KW"/>
</dbReference>
<proteinExistence type="inferred from homology"/>
<dbReference type="PANTHER" id="PTHR11005">
    <property type="entry name" value="LYSOSOMAL ACID LIPASE-RELATED"/>
    <property type="match status" value="1"/>
</dbReference>
<comment type="similarity">
    <text evidence="1">Belongs to the AB hydrolase superfamily. Lipase family.</text>
</comment>
<accession>A0A2J7QG21</accession>
<dbReference type="Pfam" id="PF04083">
    <property type="entry name" value="Abhydro_lipase"/>
    <property type="match status" value="1"/>
</dbReference>
<dbReference type="OrthoDB" id="9974421at2759"/>
<evidence type="ECO:0000256" key="1">
    <source>
        <dbReference type="ARBA" id="ARBA00010701"/>
    </source>
</evidence>
<keyword evidence="5" id="KW-0443">Lipid metabolism</keyword>
<evidence type="ECO:0000256" key="3">
    <source>
        <dbReference type="ARBA" id="ARBA00022801"/>
    </source>
</evidence>
<comment type="caution">
    <text evidence="9">The sequence shown here is derived from an EMBL/GenBank/DDBJ whole genome shotgun (WGS) entry which is preliminary data.</text>
</comment>
<feature type="domain" description="Partial AB-hydrolase lipase" evidence="8">
    <location>
        <begin position="72"/>
        <end position="130"/>
    </location>
</feature>
<evidence type="ECO:0000256" key="4">
    <source>
        <dbReference type="ARBA" id="ARBA00022963"/>
    </source>
</evidence>
<dbReference type="Gene3D" id="3.40.50.1820">
    <property type="entry name" value="alpha/beta hydrolase"/>
    <property type="match status" value="1"/>
</dbReference>
<gene>
    <name evidence="9" type="primary">Lip3_3</name>
    <name evidence="9" type="ORF">B7P43_G02874</name>
</gene>
<evidence type="ECO:0000256" key="7">
    <source>
        <dbReference type="SAM" id="SignalP"/>
    </source>
</evidence>
<keyword evidence="10" id="KW-1185">Reference proteome</keyword>
<dbReference type="AlphaFoldDB" id="A0A2J7QG21"/>
<dbReference type="SUPFAM" id="SSF53474">
    <property type="entry name" value="alpha/beta-Hydrolases"/>
    <property type="match status" value="1"/>
</dbReference>
<evidence type="ECO:0000256" key="6">
    <source>
        <dbReference type="ARBA" id="ARBA00023180"/>
    </source>
</evidence>
<dbReference type="EMBL" id="NEVH01014836">
    <property type="protein sequence ID" value="PNF27545.1"/>
    <property type="molecule type" value="Genomic_DNA"/>
</dbReference>
<keyword evidence="3" id="KW-0378">Hydrolase</keyword>
<evidence type="ECO:0000259" key="8">
    <source>
        <dbReference type="Pfam" id="PF04083"/>
    </source>
</evidence>
<evidence type="ECO:0000256" key="5">
    <source>
        <dbReference type="ARBA" id="ARBA00023098"/>
    </source>
</evidence>
<dbReference type="InParanoid" id="A0A2J7QG21"/>
<dbReference type="Proteomes" id="UP000235965">
    <property type="component" value="Unassembled WGS sequence"/>
</dbReference>
<dbReference type="InterPro" id="IPR006693">
    <property type="entry name" value="AB_hydrolase_lipase"/>
</dbReference>
<name>A0A2J7QG21_9NEOP</name>
<dbReference type="STRING" id="105785.A0A2J7QG21"/>
<keyword evidence="6" id="KW-0325">Glycoprotein</keyword>
<protein>
    <submittedName>
        <fullName evidence="9">Lipase 3</fullName>
    </submittedName>
</protein>
<evidence type="ECO:0000313" key="9">
    <source>
        <dbReference type="EMBL" id="PNF27545.1"/>
    </source>
</evidence>
<dbReference type="GO" id="GO:0016787">
    <property type="term" value="F:hydrolase activity"/>
    <property type="evidence" value="ECO:0007669"/>
    <property type="project" value="UniProtKB-KW"/>
</dbReference>
<keyword evidence="4" id="KW-0442">Lipid degradation</keyword>
<reference evidence="9 10" key="1">
    <citation type="submission" date="2017-12" db="EMBL/GenBank/DDBJ databases">
        <title>Hemimetabolous genomes reveal molecular basis of termite eusociality.</title>
        <authorList>
            <person name="Harrison M.C."/>
            <person name="Jongepier E."/>
            <person name="Robertson H.M."/>
            <person name="Arning N."/>
            <person name="Bitard-Feildel T."/>
            <person name="Chao H."/>
            <person name="Childers C.P."/>
            <person name="Dinh H."/>
            <person name="Doddapaneni H."/>
            <person name="Dugan S."/>
            <person name="Gowin J."/>
            <person name="Greiner C."/>
            <person name="Han Y."/>
            <person name="Hu H."/>
            <person name="Hughes D.S.T."/>
            <person name="Huylmans A.-K."/>
            <person name="Kemena C."/>
            <person name="Kremer L.P.M."/>
            <person name="Lee S.L."/>
            <person name="Lopez-Ezquerra A."/>
            <person name="Mallet L."/>
            <person name="Monroy-Kuhn J.M."/>
            <person name="Moser A."/>
            <person name="Murali S.C."/>
            <person name="Muzny D.M."/>
            <person name="Otani S."/>
            <person name="Piulachs M.-D."/>
            <person name="Poelchau M."/>
            <person name="Qu J."/>
            <person name="Schaub F."/>
            <person name="Wada-Katsumata A."/>
            <person name="Worley K.C."/>
            <person name="Xie Q."/>
            <person name="Ylla G."/>
            <person name="Poulsen M."/>
            <person name="Gibbs R.A."/>
            <person name="Schal C."/>
            <person name="Richards S."/>
            <person name="Belles X."/>
            <person name="Korb J."/>
            <person name="Bornberg-Bauer E."/>
        </authorList>
    </citation>
    <scope>NUCLEOTIDE SEQUENCE [LARGE SCALE GENOMIC DNA]</scope>
    <source>
        <tissue evidence="9">Whole body</tissue>
    </source>
</reference>
<dbReference type="InterPro" id="IPR029058">
    <property type="entry name" value="AB_hydrolase_fold"/>
</dbReference>
<keyword evidence="2 7" id="KW-0732">Signal</keyword>
<evidence type="ECO:0000256" key="2">
    <source>
        <dbReference type="ARBA" id="ARBA00022729"/>
    </source>
</evidence>